<proteinExistence type="predicted"/>
<evidence type="ECO:0008006" key="3">
    <source>
        <dbReference type="Google" id="ProtNLM"/>
    </source>
</evidence>
<accession>A0ABX2QKY8</accession>
<evidence type="ECO:0000313" key="1">
    <source>
        <dbReference type="EMBL" id="NVP57898.1"/>
    </source>
</evidence>
<keyword evidence="2" id="KW-1185">Reference proteome</keyword>
<comment type="caution">
    <text evidence="1">The sequence shown here is derived from an EMBL/GenBank/DDBJ whole genome shotgun (WGS) entry which is preliminary data.</text>
</comment>
<protein>
    <recommendedName>
        <fullName evidence="3">Transcriptional regulator</fullName>
    </recommendedName>
</protein>
<evidence type="ECO:0000313" key="2">
    <source>
        <dbReference type="Proteomes" id="UP000659172"/>
    </source>
</evidence>
<reference evidence="1 2" key="1">
    <citation type="submission" date="2020-06" db="EMBL/GenBank/DDBJ databases">
        <title>Rhizobium sp.nov. isolated from the tomato plant.</title>
        <authorList>
            <person name="Thin K.K."/>
            <person name="Zhang X."/>
            <person name="He S."/>
        </authorList>
    </citation>
    <scope>NUCLEOTIDE SEQUENCE [LARGE SCALE GENOMIC DNA]</scope>
    <source>
        <strain evidence="1 2">DBTS2</strain>
    </source>
</reference>
<dbReference type="RefSeq" id="WP_176951818.1">
    <property type="nucleotide sequence ID" value="NZ_JABXYK010000017.1"/>
</dbReference>
<name>A0ABX2QKY8_9HYPH</name>
<dbReference type="EMBL" id="JABXYK010000017">
    <property type="protein sequence ID" value="NVP57898.1"/>
    <property type="molecule type" value="Genomic_DNA"/>
</dbReference>
<dbReference type="Proteomes" id="UP000659172">
    <property type="component" value="Unassembled WGS sequence"/>
</dbReference>
<gene>
    <name evidence="1" type="ORF">HV823_21865</name>
</gene>
<sequence>MSDTMTNAWFHRLKAANRMLIKLNGGIEESARLASISKSQIGRCNSAGDTELLPITATIRLEAECGEPVVTRAMAELHGCALVNPKDKPVDGRCIMRDNAELQRLNGEFQVSLANASADLVVTPAEALVSLRNLEQLKRKLPDLETALTEIIASGGARTGLRVVGECE</sequence>
<organism evidence="1 2">
    <name type="scientific">Mycoplana rhizolycopersici</name>
    <dbReference type="NCBI Taxonomy" id="2746702"/>
    <lineage>
        <taxon>Bacteria</taxon>
        <taxon>Pseudomonadati</taxon>
        <taxon>Pseudomonadota</taxon>
        <taxon>Alphaproteobacteria</taxon>
        <taxon>Hyphomicrobiales</taxon>
        <taxon>Rhizobiaceae</taxon>
        <taxon>Mycoplana</taxon>
    </lineage>
</organism>